<evidence type="ECO:0000313" key="2">
    <source>
        <dbReference type="Proteomes" id="UP000006304"/>
    </source>
</evidence>
<dbReference type="HOGENOM" id="CLU_2356902_0_0_11"/>
<dbReference type="InterPro" id="IPR023476">
    <property type="entry name" value="Pep_tRNA_hydro_II_dom_sf"/>
</dbReference>
<proteinExistence type="predicted"/>
<reference evidence="1 2" key="1">
    <citation type="journal article" date="2012" name="J. Bacteriol.">
        <title>Complete genome sequence of Nocardia brasiliensis HUJEG-1.</title>
        <authorList>
            <person name="Vera-Cabrera L."/>
            <person name="Ortiz-Lopez R."/>
            <person name="Elizondo-Gonzalez R."/>
            <person name="Perez-Maya A.A."/>
            <person name="Ocampo-Candiani J."/>
        </authorList>
    </citation>
    <scope>NUCLEOTIDE SEQUENCE [LARGE SCALE GENOMIC DNA]</scope>
    <source>
        <strain evidence="2">ATCC 700358</strain>
    </source>
</reference>
<organism evidence="1 2">
    <name type="scientific">Nocardia brasiliensis (strain ATCC 700358 / HUJEG-1)</name>
    <dbReference type="NCBI Taxonomy" id="1133849"/>
    <lineage>
        <taxon>Bacteria</taxon>
        <taxon>Bacillati</taxon>
        <taxon>Actinomycetota</taxon>
        <taxon>Actinomycetes</taxon>
        <taxon>Mycobacteriales</taxon>
        <taxon>Nocardiaceae</taxon>
        <taxon>Nocardia</taxon>
    </lineage>
</organism>
<protein>
    <submittedName>
        <fullName evidence="1">Uncharacterized protein</fullName>
    </submittedName>
</protein>
<name>K0ELJ0_NOCB7</name>
<dbReference type="Proteomes" id="UP000006304">
    <property type="component" value="Chromosome"/>
</dbReference>
<dbReference type="KEGG" id="nbr:O3I_012135"/>
<sequence>MQVAQAAHAALDFAVAHPDVVVGWHATSNVLVVLTAPDELSLGWLCTDAAAAGHRLVRVHEPDLDGALTAAAFEPAARRLVAHLPLAFAEREEVRT</sequence>
<dbReference type="EMBL" id="CP003876">
    <property type="protein sequence ID" value="AFU00388.1"/>
    <property type="molecule type" value="Genomic_DNA"/>
</dbReference>
<gene>
    <name evidence="1" type="ORF">O3I_012135</name>
</gene>
<accession>K0ELJ0</accession>
<keyword evidence="2" id="KW-1185">Reference proteome</keyword>
<dbReference type="AlphaFoldDB" id="K0ELJ0"/>
<evidence type="ECO:0000313" key="1">
    <source>
        <dbReference type="EMBL" id="AFU00388.1"/>
    </source>
</evidence>
<dbReference type="SUPFAM" id="SSF102462">
    <property type="entry name" value="Peptidyl-tRNA hydrolase II"/>
    <property type="match status" value="1"/>
</dbReference>